<feature type="transmembrane region" description="Helical" evidence="2">
    <location>
        <begin position="29"/>
        <end position="52"/>
    </location>
</feature>
<dbReference type="AlphaFoldDB" id="A0A0C3PPB6"/>
<keyword evidence="4" id="KW-1185">Reference proteome</keyword>
<proteinExistence type="predicted"/>
<feature type="region of interest" description="Disordered" evidence="1">
    <location>
        <begin position="111"/>
        <end position="190"/>
    </location>
</feature>
<dbReference type="HOGENOM" id="CLU_1332080_0_0_1"/>
<feature type="compositionally biased region" description="Low complexity" evidence="1">
    <location>
        <begin position="137"/>
        <end position="146"/>
    </location>
</feature>
<gene>
    <name evidence="3" type="ORF">M404DRAFT_971322</name>
</gene>
<evidence type="ECO:0000256" key="2">
    <source>
        <dbReference type="SAM" id="Phobius"/>
    </source>
</evidence>
<evidence type="ECO:0000313" key="3">
    <source>
        <dbReference type="EMBL" id="KIO10299.1"/>
    </source>
</evidence>
<protein>
    <submittedName>
        <fullName evidence="3">Uncharacterized protein</fullName>
    </submittedName>
</protein>
<keyword evidence="2" id="KW-0472">Membrane</keyword>
<dbReference type="Proteomes" id="UP000054217">
    <property type="component" value="Unassembled WGS sequence"/>
</dbReference>
<accession>A0A0C3PPB6</accession>
<evidence type="ECO:0000313" key="4">
    <source>
        <dbReference type="Proteomes" id="UP000054217"/>
    </source>
</evidence>
<organism evidence="3 4">
    <name type="scientific">Pisolithus tinctorius Marx 270</name>
    <dbReference type="NCBI Taxonomy" id="870435"/>
    <lineage>
        <taxon>Eukaryota</taxon>
        <taxon>Fungi</taxon>
        <taxon>Dikarya</taxon>
        <taxon>Basidiomycota</taxon>
        <taxon>Agaricomycotina</taxon>
        <taxon>Agaricomycetes</taxon>
        <taxon>Agaricomycetidae</taxon>
        <taxon>Boletales</taxon>
        <taxon>Sclerodermatineae</taxon>
        <taxon>Pisolithaceae</taxon>
        <taxon>Pisolithus</taxon>
    </lineage>
</organism>
<keyword evidence="2" id="KW-0812">Transmembrane</keyword>
<keyword evidence="2" id="KW-1133">Transmembrane helix</keyword>
<dbReference type="EMBL" id="KN831952">
    <property type="protein sequence ID" value="KIO10299.1"/>
    <property type="molecule type" value="Genomic_DNA"/>
</dbReference>
<sequence>MSFSNHADPTPTTAPTTPPDFPPPTNGRAVAVALTVGIVGVLMFALITWLVLRLRRQPQQQQAFLDPSPHRMSAVTDRFRPSFASEASSKFGFKHKSLHLVDQHRDDEDWDFTCTEPDPIPKAEPAAHKRVPPPLLSPTSPSYRSSTSKDDSNPCSPSTPRSFDIEPPPPVYTRDGSGPGWTAYEPKGRP</sequence>
<feature type="region of interest" description="Disordered" evidence="1">
    <location>
        <begin position="1"/>
        <end position="24"/>
    </location>
</feature>
<reference evidence="3 4" key="1">
    <citation type="submission" date="2014-04" db="EMBL/GenBank/DDBJ databases">
        <authorList>
            <consortium name="DOE Joint Genome Institute"/>
            <person name="Kuo A."/>
            <person name="Kohler A."/>
            <person name="Costa M.D."/>
            <person name="Nagy L.G."/>
            <person name="Floudas D."/>
            <person name="Copeland A."/>
            <person name="Barry K.W."/>
            <person name="Cichocki N."/>
            <person name="Veneault-Fourrey C."/>
            <person name="LaButti K."/>
            <person name="Lindquist E.A."/>
            <person name="Lipzen A."/>
            <person name="Lundell T."/>
            <person name="Morin E."/>
            <person name="Murat C."/>
            <person name="Sun H."/>
            <person name="Tunlid A."/>
            <person name="Henrissat B."/>
            <person name="Grigoriev I.V."/>
            <person name="Hibbett D.S."/>
            <person name="Martin F."/>
            <person name="Nordberg H.P."/>
            <person name="Cantor M.N."/>
            <person name="Hua S.X."/>
        </authorList>
    </citation>
    <scope>NUCLEOTIDE SEQUENCE [LARGE SCALE GENOMIC DNA]</scope>
    <source>
        <strain evidence="3 4">Marx 270</strain>
    </source>
</reference>
<name>A0A0C3PPB6_PISTI</name>
<dbReference type="OrthoDB" id="2663513at2759"/>
<evidence type="ECO:0000256" key="1">
    <source>
        <dbReference type="SAM" id="MobiDB-lite"/>
    </source>
</evidence>
<dbReference type="InParanoid" id="A0A0C3PPB6"/>
<reference evidence="4" key="2">
    <citation type="submission" date="2015-01" db="EMBL/GenBank/DDBJ databases">
        <title>Evolutionary Origins and Diversification of the Mycorrhizal Mutualists.</title>
        <authorList>
            <consortium name="DOE Joint Genome Institute"/>
            <consortium name="Mycorrhizal Genomics Consortium"/>
            <person name="Kohler A."/>
            <person name="Kuo A."/>
            <person name="Nagy L.G."/>
            <person name="Floudas D."/>
            <person name="Copeland A."/>
            <person name="Barry K.W."/>
            <person name="Cichocki N."/>
            <person name="Veneault-Fourrey C."/>
            <person name="LaButti K."/>
            <person name="Lindquist E.A."/>
            <person name="Lipzen A."/>
            <person name="Lundell T."/>
            <person name="Morin E."/>
            <person name="Murat C."/>
            <person name="Riley R."/>
            <person name="Ohm R."/>
            <person name="Sun H."/>
            <person name="Tunlid A."/>
            <person name="Henrissat B."/>
            <person name="Grigoriev I.V."/>
            <person name="Hibbett D.S."/>
            <person name="Martin F."/>
        </authorList>
    </citation>
    <scope>NUCLEOTIDE SEQUENCE [LARGE SCALE GENOMIC DNA]</scope>
    <source>
        <strain evidence="4">Marx 270</strain>
    </source>
</reference>